<dbReference type="PANTHER" id="PTHR45398">
    <property type="match status" value="1"/>
</dbReference>
<evidence type="ECO:0000259" key="1">
    <source>
        <dbReference type="Pfam" id="PF00668"/>
    </source>
</evidence>
<dbReference type="Proteomes" id="UP000697802">
    <property type="component" value="Unassembled WGS sequence"/>
</dbReference>
<proteinExistence type="predicted"/>
<gene>
    <name evidence="2" type="ORF">C5471_24065</name>
</gene>
<feature type="non-terminal residue" evidence="2">
    <location>
        <position position="96"/>
    </location>
</feature>
<sequence>SGQDDVVIGTPSAGRSRQEVESLIGFFVNTLALRVDLSGELTVTELLARVRQTALTVQEHQDLPFEQVVEIVQPPRRLAHTPLFQVMFAWQNNENT</sequence>
<dbReference type="SUPFAM" id="SSF52777">
    <property type="entry name" value="CoA-dependent acyltransferases"/>
    <property type="match status" value="1"/>
</dbReference>
<evidence type="ECO:0000313" key="3">
    <source>
        <dbReference type="Proteomes" id="UP000697802"/>
    </source>
</evidence>
<dbReference type="RefSeq" id="WP_166296750.1">
    <property type="nucleotide sequence ID" value="NZ_CAWPIF010000251.1"/>
</dbReference>
<dbReference type="PANTHER" id="PTHR45398:SF1">
    <property type="entry name" value="ENZYME, PUTATIVE (JCVI)-RELATED"/>
    <property type="match status" value="1"/>
</dbReference>
<dbReference type="InterPro" id="IPR001242">
    <property type="entry name" value="Condensation_dom"/>
</dbReference>
<protein>
    <recommendedName>
        <fullName evidence="1">Condensation domain-containing protein</fullName>
    </recommendedName>
</protein>
<feature type="domain" description="Condensation" evidence="1">
    <location>
        <begin position="1"/>
        <end position="92"/>
    </location>
</feature>
<organism evidence="2 3">
    <name type="scientific">Photorhabdus tasmaniensis</name>
    <dbReference type="NCBI Taxonomy" id="1004159"/>
    <lineage>
        <taxon>Bacteria</taxon>
        <taxon>Pseudomonadati</taxon>
        <taxon>Pseudomonadota</taxon>
        <taxon>Gammaproteobacteria</taxon>
        <taxon>Enterobacterales</taxon>
        <taxon>Morganellaceae</taxon>
        <taxon>Photorhabdus</taxon>
    </lineage>
</organism>
<name>A0ABX0GMU5_9GAMM</name>
<dbReference type="EMBL" id="PUJU01000251">
    <property type="protein sequence ID" value="NHB90573.1"/>
    <property type="molecule type" value="Genomic_DNA"/>
</dbReference>
<feature type="non-terminal residue" evidence="2">
    <location>
        <position position="1"/>
    </location>
</feature>
<evidence type="ECO:0000313" key="2">
    <source>
        <dbReference type="EMBL" id="NHB90573.1"/>
    </source>
</evidence>
<reference evidence="2 3" key="1">
    <citation type="submission" date="2018-02" db="EMBL/GenBank/DDBJ databases">
        <authorList>
            <person name="Machado R.A."/>
        </authorList>
    </citation>
    <scope>NUCLEOTIDE SEQUENCE [LARGE SCALE GENOMIC DNA]</scope>
    <source>
        <strain evidence="2 3">T327</strain>
    </source>
</reference>
<comment type="caution">
    <text evidence="2">The sequence shown here is derived from an EMBL/GenBank/DDBJ whole genome shotgun (WGS) entry which is preliminary data.</text>
</comment>
<dbReference type="Gene3D" id="3.30.559.30">
    <property type="entry name" value="Nonribosomal peptide synthetase, condensation domain"/>
    <property type="match status" value="1"/>
</dbReference>
<dbReference type="Pfam" id="PF00668">
    <property type="entry name" value="Condensation"/>
    <property type="match status" value="1"/>
</dbReference>
<keyword evidence="3" id="KW-1185">Reference proteome</keyword>
<accession>A0ABX0GMU5</accession>